<dbReference type="InterPro" id="IPR013708">
    <property type="entry name" value="Shikimate_DH-bd_N"/>
</dbReference>
<dbReference type="Gene3D" id="3.40.50.10860">
    <property type="entry name" value="Leucine Dehydrogenase, chain A, domain 1"/>
    <property type="match status" value="1"/>
</dbReference>
<dbReference type="Pfam" id="PF08501">
    <property type="entry name" value="Shikimate_dh_N"/>
    <property type="match status" value="1"/>
</dbReference>
<name>A0A839PUQ4_9MICO</name>
<dbReference type="InterPro" id="IPR022893">
    <property type="entry name" value="Shikimate_DH_fam"/>
</dbReference>
<dbReference type="Gene3D" id="3.40.50.720">
    <property type="entry name" value="NAD(P)-binding Rossmann-like Domain"/>
    <property type="match status" value="1"/>
</dbReference>
<evidence type="ECO:0000313" key="5">
    <source>
        <dbReference type="EMBL" id="MBB2987850.1"/>
    </source>
</evidence>
<keyword evidence="5" id="KW-0560">Oxidoreductase</keyword>
<dbReference type="GO" id="GO:0005829">
    <property type="term" value="C:cytosol"/>
    <property type="evidence" value="ECO:0007669"/>
    <property type="project" value="TreeGrafter"/>
</dbReference>
<evidence type="ECO:0000313" key="6">
    <source>
        <dbReference type="Proteomes" id="UP000590811"/>
    </source>
</evidence>
<dbReference type="GO" id="GO:0004764">
    <property type="term" value="F:shikimate 3-dehydrogenase (NADP+) activity"/>
    <property type="evidence" value="ECO:0007669"/>
    <property type="project" value="UniProtKB-EC"/>
</dbReference>
<comment type="caution">
    <text evidence="5">The sequence shown here is derived from an EMBL/GenBank/DDBJ whole genome shotgun (WGS) entry which is preliminary data.</text>
</comment>
<dbReference type="RefSeq" id="WP_308331737.1">
    <property type="nucleotide sequence ID" value="NZ_JACHVT010000006.1"/>
</dbReference>
<comment type="pathway">
    <text evidence="1">Metabolic intermediate biosynthesis; chorismate biosynthesis; chorismate from D-erythrose 4-phosphate and phosphoenolpyruvate: step 4/7.</text>
</comment>
<dbReference type="PANTHER" id="PTHR21089:SF1">
    <property type="entry name" value="BIFUNCTIONAL 3-DEHYDROQUINATE DEHYDRATASE_SHIKIMATE DEHYDROGENASE, CHLOROPLASTIC"/>
    <property type="match status" value="1"/>
</dbReference>
<dbReference type="GO" id="GO:0016791">
    <property type="term" value="F:phosphatase activity"/>
    <property type="evidence" value="ECO:0007669"/>
    <property type="project" value="InterPro"/>
</dbReference>
<dbReference type="GO" id="GO:0050661">
    <property type="term" value="F:NADP binding"/>
    <property type="evidence" value="ECO:0007669"/>
    <property type="project" value="TreeGrafter"/>
</dbReference>
<dbReference type="GO" id="GO:0009073">
    <property type="term" value="P:aromatic amino acid family biosynthetic process"/>
    <property type="evidence" value="ECO:0007669"/>
    <property type="project" value="UniProtKB-KW"/>
</dbReference>
<keyword evidence="2" id="KW-0028">Amino-acid biosynthesis</keyword>
<protein>
    <submittedName>
        <fullName evidence="5">Shikimate dehydrogenase</fullName>
        <ecNumber evidence="5">1.1.1.25</ecNumber>
    </submittedName>
</protein>
<dbReference type="GO" id="GO:0019632">
    <property type="term" value="P:shikimate metabolic process"/>
    <property type="evidence" value="ECO:0007669"/>
    <property type="project" value="TreeGrafter"/>
</dbReference>
<feature type="domain" description="Shikimate dehydrogenase substrate binding N-terminal" evidence="3">
    <location>
        <begin position="19"/>
        <end position="101"/>
    </location>
</feature>
<sequence>MLSDAPPDAGGTHPHRCAVWGHPVSHSLSPVLHRAAYAALGLPGWGYERRDVDVDGFDAALAGLDASWRGLSLTMPLKEVALAAAETVGGTARATGAANTLVRIGDGSGGGSGGDGRWAAENTDVVGIVRALADAGAREVTDAVVVGSGATARSAVAALATMGVRRVTLMVRAQPRPETVEQARRSGLTVDVVTLGDWRRADVVVSTVPPPAVGGLDRLPPAGGSGTVLLDVVYGGGRTPLEDAAAAAGWSVAPGVDMLLHQATEQVRLMTGSEAPVEAMREALRAELARRG</sequence>
<organism evidence="5 6">
    <name type="scientific">Terracoccus luteus</name>
    <dbReference type="NCBI Taxonomy" id="53356"/>
    <lineage>
        <taxon>Bacteria</taxon>
        <taxon>Bacillati</taxon>
        <taxon>Actinomycetota</taxon>
        <taxon>Actinomycetes</taxon>
        <taxon>Micrococcales</taxon>
        <taxon>Intrasporangiaceae</taxon>
        <taxon>Terracoccus</taxon>
    </lineage>
</organism>
<dbReference type="AlphaFoldDB" id="A0A839PUQ4"/>
<keyword evidence="2" id="KW-0057">Aromatic amino acid biosynthesis</keyword>
<dbReference type="PANTHER" id="PTHR21089">
    <property type="entry name" value="SHIKIMATE DEHYDROGENASE"/>
    <property type="match status" value="1"/>
</dbReference>
<dbReference type="EC" id="1.1.1.25" evidence="5"/>
<feature type="domain" description="SDH C-terminal" evidence="4">
    <location>
        <begin position="255"/>
        <end position="285"/>
    </location>
</feature>
<dbReference type="Proteomes" id="UP000590811">
    <property type="component" value="Unassembled WGS sequence"/>
</dbReference>
<dbReference type="EMBL" id="JACHVT010000006">
    <property type="protein sequence ID" value="MBB2987850.1"/>
    <property type="molecule type" value="Genomic_DNA"/>
</dbReference>
<dbReference type="GO" id="GO:0009423">
    <property type="term" value="P:chorismate biosynthetic process"/>
    <property type="evidence" value="ECO:0007669"/>
    <property type="project" value="TreeGrafter"/>
</dbReference>
<accession>A0A839PUQ4</accession>
<dbReference type="NCBIfam" id="NF001311">
    <property type="entry name" value="PRK00258.1-3"/>
    <property type="match status" value="1"/>
</dbReference>
<dbReference type="InterPro" id="IPR001952">
    <property type="entry name" value="Alkaline_phosphatase"/>
</dbReference>
<proteinExistence type="predicted"/>
<reference evidence="5 6" key="1">
    <citation type="submission" date="2020-08" db="EMBL/GenBank/DDBJ databases">
        <title>Genomic Encyclopedia of Type Strains, Phase IV (KMG-V): Genome sequencing to study the core and pangenomes of soil and plant-associated prokaryotes.</title>
        <authorList>
            <person name="Whitman W."/>
        </authorList>
    </citation>
    <scope>NUCLEOTIDE SEQUENCE [LARGE SCALE GENOMIC DNA]</scope>
    <source>
        <strain evidence="5 6">B3ACCR2</strain>
    </source>
</reference>
<dbReference type="SUPFAM" id="SSF51735">
    <property type="entry name" value="NAD(P)-binding Rossmann-fold domains"/>
    <property type="match status" value="1"/>
</dbReference>
<evidence type="ECO:0000256" key="2">
    <source>
        <dbReference type="ARBA" id="ARBA00023141"/>
    </source>
</evidence>
<dbReference type="InterPro" id="IPR041121">
    <property type="entry name" value="SDH_C"/>
</dbReference>
<dbReference type="InterPro" id="IPR036291">
    <property type="entry name" value="NAD(P)-bd_dom_sf"/>
</dbReference>
<evidence type="ECO:0000259" key="3">
    <source>
        <dbReference type="Pfam" id="PF08501"/>
    </source>
</evidence>
<dbReference type="SUPFAM" id="SSF53223">
    <property type="entry name" value="Aminoacid dehydrogenase-like, N-terminal domain"/>
    <property type="match status" value="1"/>
</dbReference>
<evidence type="ECO:0000259" key="4">
    <source>
        <dbReference type="Pfam" id="PF18317"/>
    </source>
</evidence>
<dbReference type="InterPro" id="IPR046346">
    <property type="entry name" value="Aminoacid_DH-like_N_sf"/>
</dbReference>
<dbReference type="Pfam" id="PF18317">
    <property type="entry name" value="SDH_C"/>
    <property type="match status" value="1"/>
</dbReference>
<evidence type="ECO:0000256" key="1">
    <source>
        <dbReference type="ARBA" id="ARBA00004871"/>
    </source>
</evidence>
<dbReference type="PRINTS" id="PR00113">
    <property type="entry name" value="ALKPHPHTASE"/>
</dbReference>
<gene>
    <name evidence="5" type="ORF">FHW14_003036</name>
</gene>